<evidence type="ECO:0000313" key="2">
    <source>
        <dbReference type="EMBL" id="WQJ51272.1"/>
    </source>
</evidence>
<proteinExistence type="predicted"/>
<evidence type="ECO:0000259" key="1">
    <source>
        <dbReference type="Pfam" id="PF01755"/>
    </source>
</evidence>
<name>A0ABZ0YZM2_9CAUD</name>
<evidence type="ECO:0000313" key="3">
    <source>
        <dbReference type="Proteomes" id="UP001348805"/>
    </source>
</evidence>
<sequence>MYALIDIFNIYLLEFFIIMEKLQDVLKEKFDICYVLNLSDRKDRRNNMETQFKEMNFDNINESTWLRYHYTTKFPYNGLIASAFNESGKGRFTKANEYDCARNHYAIVKECYDRGFSNILVMEDDIKFLKNNETFLTFIHNIPVDYDILQFGGFTTDPRARNILEKYDDNIYWTTHKDVALWNASMYALSRKGMQYYIAFMDKFFWVADGPLYKAPINDKIINSYISTIPLVIQADKKEILSDIRNDKNDRIDYKNDNVYESQIKLSDYY</sequence>
<dbReference type="Pfam" id="PF01755">
    <property type="entry name" value="Glyco_transf_25"/>
    <property type="match status" value="1"/>
</dbReference>
<keyword evidence="3" id="KW-1185">Reference proteome</keyword>
<dbReference type="InterPro" id="IPR002654">
    <property type="entry name" value="Glyco_trans_25"/>
</dbReference>
<accession>A0ABZ0YZM2</accession>
<reference evidence="2 3" key="1">
    <citation type="submission" date="2023-11" db="EMBL/GenBank/DDBJ databases">
        <authorList>
            <person name="Cook R."/>
            <person name="Crisci M."/>
            <person name="Pye H."/>
            <person name="Adriaenssens E."/>
            <person name="Santini J."/>
        </authorList>
    </citation>
    <scope>NUCLEOTIDE SEQUENCE [LARGE SCALE GENOMIC DNA]</scope>
    <source>
        <strain evidence="2">Lak_Megaphage_RVC_AP3_GC26</strain>
    </source>
</reference>
<protein>
    <submittedName>
        <fullName evidence="2">Glucosyltransferase</fullName>
    </submittedName>
</protein>
<feature type="domain" description="Glycosyl transferase family 25" evidence="1">
    <location>
        <begin position="33"/>
        <end position="151"/>
    </location>
</feature>
<dbReference type="Proteomes" id="UP001348805">
    <property type="component" value="Segment"/>
</dbReference>
<dbReference type="EMBL" id="OR769219">
    <property type="protein sequence ID" value="WQJ51272.1"/>
    <property type="molecule type" value="Genomic_DNA"/>
</dbReference>
<organism evidence="2 3">
    <name type="scientific">phage Lak_Megaphage_RVC_AP3_GC26</name>
    <dbReference type="NCBI Taxonomy" id="3109225"/>
    <lineage>
        <taxon>Viruses</taxon>
        <taxon>Duplodnaviria</taxon>
        <taxon>Heunggongvirae</taxon>
        <taxon>Uroviricota</taxon>
        <taxon>Caudoviricetes</taxon>
        <taxon>Caudoviricetes code 15 clade</taxon>
    </lineage>
</organism>